<dbReference type="InterPro" id="IPR005533">
    <property type="entry name" value="AMOP_dom"/>
</dbReference>
<feature type="domain" description="VWFD" evidence="12">
    <location>
        <begin position="583"/>
        <end position="797"/>
    </location>
</feature>
<comment type="caution">
    <text evidence="7">Lacks conserved residue(s) required for the propagation of feature annotation.</text>
</comment>
<evidence type="ECO:0000313" key="14">
    <source>
        <dbReference type="Proteomes" id="UP000271162"/>
    </source>
</evidence>
<evidence type="ECO:0000256" key="5">
    <source>
        <dbReference type="ARBA" id="ARBA00023136"/>
    </source>
</evidence>
<keyword evidence="2" id="KW-0812">Transmembrane</keyword>
<dbReference type="Pfam" id="PF06119">
    <property type="entry name" value="NIDO"/>
    <property type="match status" value="1"/>
</dbReference>
<dbReference type="Gene3D" id="2.60.40.10">
    <property type="entry name" value="Immunoglobulins"/>
    <property type="match status" value="1"/>
</dbReference>
<dbReference type="Gene3D" id="2.10.70.10">
    <property type="entry name" value="Complement Module, domain 1"/>
    <property type="match status" value="1"/>
</dbReference>
<dbReference type="WBParaSite" id="NBR_0000820401-mRNA-1">
    <property type="protein sequence ID" value="NBR_0000820401-mRNA-1"/>
    <property type="gene ID" value="NBR_0000820401"/>
</dbReference>
<evidence type="ECO:0000256" key="4">
    <source>
        <dbReference type="ARBA" id="ARBA00022989"/>
    </source>
</evidence>
<evidence type="ECO:0000313" key="13">
    <source>
        <dbReference type="EMBL" id="VDL71794.1"/>
    </source>
</evidence>
<evidence type="ECO:0000256" key="8">
    <source>
        <dbReference type="SAM" id="MobiDB-lite"/>
    </source>
</evidence>
<dbReference type="Pfam" id="PF00084">
    <property type="entry name" value="Sushi"/>
    <property type="match status" value="1"/>
</dbReference>
<evidence type="ECO:0000256" key="2">
    <source>
        <dbReference type="ARBA" id="ARBA00022692"/>
    </source>
</evidence>
<proteinExistence type="predicted"/>
<dbReference type="SUPFAM" id="SSF57535">
    <property type="entry name" value="Complement control module/SCR domain"/>
    <property type="match status" value="1"/>
</dbReference>
<protein>
    <submittedName>
        <fullName evidence="15">Protein mesh (inferred by orthology to a D. melanogaster protein)</fullName>
    </submittedName>
</protein>
<dbReference type="GO" id="GO:0016020">
    <property type="term" value="C:membrane"/>
    <property type="evidence" value="ECO:0007669"/>
    <property type="project" value="UniProtKB-SubCell"/>
</dbReference>
<evidence type="ECO:0000259" key="12">
    <source>
        <dbReference type="PROSITE" id="PS51233"/>
    </source>
</evidence>
<dbReference type="PANTHER" id="PTHR13802:SF52">
    <property type="entry name" value="MUCIN-4"/>
    <property type="match status" value="1"/>
</dbReference>
<dbReference type="InterPro" id="IPR013783">
    <property type="entry name" value="Ig-like_fold"/>
</dbReference>
<evidence type="ECO:0000313" key="15">
    <source>
        <dbReference type="WBParaSite" id="NBR_0000820401-mRNA-1"/>
    </source>
</evidence>
<dbReference type="SMART" id="SM00723">
    <property type="entry name" value="AMOP"/>
    <property type="match status" value="1"/>
</dbReference>
<dbReference type="Pfam" id="PF03782">
    <property type="entry name" value="AMOP"/>
    <property type="match status" value="2"/>
</dbReference>
<dbReference type="InterPro" id="IPR001846">
    <property type="entry name" value="VWF_type-D"/>
</dbReference>
<feature type="disulfide bond" evidence="7">
    <location>
        <begin position="918"/>
        <end position="945"/>
    </location>
</feature>
<dbReference type="InterPro" id="IPR056619">
    <property type="entry name" value="C8-3_MUC4"/>
</dbReference>
<keyword evidence="14" id="KW-1185">Reference proteome</keyword>
<dbReference type="InterPro" id="IPR000436">
    <property type="entry name" value="Sushi_SCR_CCP_dom"/>
</dbReference>
<evidence type="ECO:0000256" key="1">
    <source>
        <dbReference type="ARBA" id="ARBA00004370"/>
    </source>
</evidence>
<evidence type="ECO:0000259" key="9">
    <source>
        <dbReference type="PROSITE" id="PS50856"/>
    </source>
</evidence>
<dbReference type="SUPFAM" id="SSF81296">
    <property type="entry name" value="E set domains"/>
    <property type="match status" value="1"/>
</dbReference>
<feature type="domain" description="AMOP" evidence="9">
    <location>
        <begin position="469"/>
        <end position="604"/>
    </location>
</feature>
<dbReference type="Proteomes" id="UP000271162">
    <property type="component" value="Unassembled WGS sequence"/>
</dbReference>
<evidence type="ECO:0000256" key="3">
    <source>
        <dbReference type="ARBA" id="ARBA00022729"/>
    </source>
</evidence>
<dbReference type="Pfam" id="PF23263">
    <property type="entry name" value="C8-3_MUC4"/>
    <property type="match status" value="1"/>
</dbReference>
<dbReference type="SMART" id="SM00032">
    <property type="entry name" value="CCP"/>
    <property type="match status" value="1"/>
</dbReference>
<dbReference type="InterPro" id="IPR051495">
    <property type="entry name" value="Epithelial_Barrier/Signaling"/>
</dbReference>
<dbReference type="InterPro" id="IPR014756">
    <property type="entry name" value="Ig_E-set"/>
</dbReference>
<feature type="region of interest" description="Disordered" evidence="8">
    <location>
        <begin position="112"/>
        <end position="131"/>
    </location>
</feature>
<dbReference type="OMA" id="FYYWRRM"/>
<dbReference type="PROSITE" id="PS51220">
    <property type="entry name" value="NIDO"/>
    <property type="match status" value="1"/>
</dbReference>
<reference evidence="15" key="1">
    <citation type="submission" date="2016-04" db="UniProtKB">
        <authorList>
            <consortium name="WormBaseParasite"/>
        </authorList>
    </citation>
    <scope>IDENTIFICATION</scope>
</reference>
<keyword evidence="3" id="KW-0732">Signal</keyword>
<sequence>MDEQLLGQAGRETQTNLGFDCPFFGFRFNYTFVYPMGMISFAMPSFATPPWTFPNPSWPNQRDHSFIAPFYADAMYQWIGNTKISNTFYRSVHRPRLDDDEVYASNSQSYSSSMYQGQSQSYSSPQQTFSQTYNQQSNAASSIYNQVSDEISTRPSDGYTGANGWRAEHAFIVTWYRMAYGGAPRALDVSQFEHVKDWQNTFQLVIATDEIRTFAIFNYARLNWTTSNEAGGLNGFGGKQAAVAGFNGGNGTGWYQLPYSGHGRIWKLGYFSNVLTPGRWIHRIDEVITPAGCTNASTGGMITAPPWGVMQGAMAINVSGPCLRPTDSVKVNFENWQVDCKRLNRVRARCIMPMFHKTGLVPIRMSRDGGQSFPFFGKFYVGEYQPYADTLSMGWQALNLTYNFGARVDISLWGYWEDADRSHFVQDAWQKFTFGFVRVSLSDTEDGVLWSKPTPFPWYYLPDWKKHYGTNWALDMCIEWFEYDGKRRNFQMDLTRGIPCPCKMSQALLDLGRYMPIMDCDKDGDTSCPFNKGAQHCIQSVQPRFFQPGTPARAHKNGAPPFRLPPFIPTMSNYQLDLMPYAQHCEFYYWRRMTNGCQDYKAPAAGRGVERKGYFVLMMSDNPIHKLMVQVRLEQPDDTLWHSHVNATVITGIAVQENDSSIVQHILIARRKGVDLRNPLQNMNQSQVVIMLKSGIGITVHESYGMLDVMISVPPSYNTTCMPGMSASSSLNSAAGTPRCYTTMGLLGVYNNDPNDDLTSSTGTVTTVNGDTSSAGTTQNIYDQFGMSWKVDGKNDKIGSVLFGEQFKAIYNPLLFASTDYTPVFWPAYLDLNASRVFSVEQVTSTCQGITQCEYDYMMTGRREVGLTTLRKQKQFLSTQKSGSKQLISCGPLLKKEGVVKTPPAANYLDGDSVTFSCKPKYYIHGDIERTCRNGTWSPGWWAWCRDRNLEYALKWMTALLSIFGEHTKFEKNSRILD</sequence>
<dbReference type="PANTHER" id="PTHR13802">
    <property type="entry name" value="MUCIN 4-RELATED"/>
    <property type="match status" value="1"/>
</dbReference>
<dbReference type="InterPro" id="IPR003886">
    <property type="entry name" value="NIDO_dom"/>
</dbReference>
<dbReference type="PROSITE" id="PS51233">
    <property type="entry name" value="VWFD"/>
    <property type="match status" value="1"/>
</dbReference>
<name>A0A0N4XYN0_NIPBR</name>
<dbReference type="PROSITE" id="PS50923">
    <property type="entry name" value="SUSHI"/>
    <property type="match status" value="1"/>
</dbReference>
<evidence type="ECO:0000256" key="7">
    <source>
        <dbReference type="PROSITE-ProRule" id="PRU00302"/>
    </source>
</evidence>
<dbReference type="SMART" id="SM00539">
    <property type="entry name" value="NIDO"/>
    <property type="match status" value="1"/>
</dbReference>
<keyword evidence="4" id="KW-1133">Transmembrane helix</keyword>
<dbReference type="EMBL" id="UYSL01019976">
    <property type="protein sequence ID" value="VDL71794.1"/>
    <property type="molecule type" value="Genomic_DNA"/>
</dbReference>
<evidence type="ECO:0000259" key="11">
    <source>
        <dbReference type="PROSITE" id="PS51220"/>
    </source>
</evidence>
<dbReference type="AlphaFoldDB" id="A0A0N4XYN0"/>
<keyword evidence="6 7" id="KW-1015">Disulfide bond</keyword>
<dbReference type="PROSITE" id="PS50856">
    <property type="entry name" value="AMOP"/>
    <property type="match status" value="1"/>
</dbReference>
<dbReference type="GO" id="GO:0007160">
    <property type="term" value="P:cell-matrix adhesion"/>
    <property type="evidence" value="ECO:0007669"/>
    <property type="project" value="InterPro"/>
</dbReference>
<gene>
    <name evidence="13" type="ORF">NBR_LOCUS8205</name>
</gene>
<dbReference type="InterPro" id="IPR035976">
    <property type="entry name" value="Sushi/SCR/CCP_sf"/>
</dbReference>
<evidence type="ECO:0000259" key="10">
    <source>
        <dbReference type="PROSITE" id="PS50923"/>
    </source>
</evidence>
<organism evidence="15">
    <name type="scientific">Nippostrongylus brasiliensis</name>
    <name type="common">Rat hookworm</name>
    <dbReference type="NCBI Taxonomy" id="27835"/>
    <lineage>
        <taxon>Eukaryota</taxon>
        <taxon>Metazoa</taxon>
        <taxon>Ecdysozoa</taxon>
        <taxon>Nematoda</taxon>
        <taxon>Chromadorea</taxon>
        <taxon>Rhabditida</taxon>
        <taxon>Rhabditina</taxon>
        <taxon>Rhabditomorpha</taxon>
        <taxon>Strongyloidea</taxon>
        <taxon>Heligmosomidae</taxon>
        <taxon>Nippostrongylus</taxon>
    </lineage>
</organism>
<dbReference type="CDD" id="cd00033">
    <property type="entry name" value="CCP"/>
    <property type="match status" value="1"/>
</dbReference>
<feature type="domain" description="NIDO" evidence="11">
    <location>
        <begin position="127"/>
        <end position="287"/>
    </location>
</feature>
<feature type="domain" description="Sushi" evidence="10">
    <location>
        <begin position="888"/>
        <end position="947"/>
    </location>
</feature>
<evidence type="ECO:0000256" key="6">
    <source>
        <dbReference type="ARBA" id="ARBA00023157"/>
    </source>
</evidence>
<dbReference type="STRING" id="27835.A0A0N4XYN0"/>
<comment type="subcellular location">
    <subcellularLocation>
        <location evidence="1">Membrane</location>
    </subcellularLocation>
</comment>
<keyword evidence="5" id="KW-0472">Membrane</keyword>
<reference evidence="13 14" key="2">
    <citation type="submission" date="2018-11" db="EMBL/GenBank/DDBJ databases">
        <authorList>
            <consortium name="Pathogen Informatics"/>
        </authorList>
    </citation>
    <scope>NUCLEOTIDE SEQUENCE [LARGE SCALE GENOMIC DNA]</scope>
</reference>
<keyword evidence="7" id="KW-0768">Sushi</keyword>
<accession>A0A0N4XYN0</accession>